<dbReference type="EMBL" id="WUTW01000002">
    <property type="protein sequence ID" value="MXQ64562.1"/>
    <property type="molecule type" value="Genomic_DNA"/>
</dbReference>
<dbReference type="GO" id="GO:0005975">
    <property type="term" value="P:carbohydrate metabolic process"/>
    <property type="evidence" value="ECO:0007669"/>
    <property type="project" value="InterPro"/>
</dbReference>
<dbReference type="Pfam" id="PF03033">
    <property type="entry name" value="Glyco_transf_28"/>
    <property type="match status" value="1"/>
</dbReference>
<feature type="domain" description="Erythromycin biosynthesis protein CIII-like C-terminal" evidence="2">
    <location>
        <begin position="296"/>
        <end position="362"/>
    </location>
</feature>
<dbReference type="GO" id="GO:0016758">
    <property type="term" value="F:hexosyltransferase activity"/>
    <property type="evidence" value="ECO:0007669"/>
    <property type="project" value="InterPro"/>
</dbReference>
<dbReference type="InterPro" id="IPR004276">
    <property type="entry name" value="GlycoTrans_28_N"/>
</dbReference>
<feature type="domain" description="Glycosyltransferase family 28 N-terminal" evidence="1">
    <location>
        <begin position="7"/>
        <end position="136"/>
    </location>
</feature>
<evidence type="ECO:0000259" key="1">
    <source>
        <dbReference type="Pfam" id="PF03033"/>
    </source>
</evidence>
<sequence>MNTARAILLSTIGSRGDVQPIAALALSLKELGADVRVCAPPDFRAWLESLDIPFVPLGPEMRGTAKARPTAKPTPQQMLRIAEATVAAQFAVLPGAAEGCAALVGGGALQIALRSVAESRGIPYVYAAYCPVTLPSAHHAPPAWRGDDPTTGTPEDLWAADARRWNASWGVALNAYRTSAGLPPVADVRGHIFTGAPWLAADPALAPWPGDGNVVQTGAWILPDERPLPPELEQFLAAGDPPVYVGFGSARAPEGLVAATVTAARAHGRRTLVLRGWAELPPPDDGPDCLSLGEVNQQALFPRVAAVVHHGGAGTTTAAARAGTPQIVVPQHYDQHYFARRVEALGIGVTSSPDALTEALTHAATCAPRATAFAAEIHPGGAPSAAHRVLALAAR</sequence>
<dbReference type="Proteomes" id="UP000431901">
    <property type="component" value="Unassembled WGS sequence"/>
</dbReference>
<dbReference type="AlphaFoldDB" id="A0A6I4WCT0"/>
<keyword evidence="3" id="KW-0808">Transferase</keyword>
<dbReference type="OrthoDB" id="3253247at2"/>
<gene>
    <name evidence="3" type="ORF">GQ466_10990</name>
</gene>
<evidence type="ECO:0000313" key="3">
    <source>
        <dbReference type="EMBL" id="MXQ64562.1"/>
    </source>
</evidence>
<comment type="caution">
    <text evidence="3">The sequence shown here is derived from an EMBL/GenBank/DDBJ whole genome shotgun (WGS) entry which is preliminary data.</text>
</comment>
<dbReference type="PANTHER" id="PTHR48050:SF13">
    <property type="entry name" value="STEROL 3-BETA-GLUCOSYLTRANSFERASE UGT80A2"/>
    <property type="match status" value="1"/>
</dbReference>
<accession>A0A6I4WCT0</accession>
<name>A0A6I4WCT0_9ACTN</name>
<reference evidence="3 4" key="1">
    <citation type="submission" date="2019-12" db="EMBL/GenBank/DDBJ databases">
        <title>Nocardia macrotermitis sp. nov. and Nocardia aurantia sp. nov., isolated from the gut of the fungus growing-termite Macrotermes natalensis.</title>
        <authorList>
            <person name="Christine B."/>
            <person name="Rene B."/>
        </authorList>
    </citation>
    <scope>NUCLEOTIDE SEQUENCE [LARGE SCALE GENOMIC DNA]</scope>
    <source>
        <strain evidence="3 4">DSM 102126</strain>
    </source>
</reference>
<dbReference type="GO" id="GO:0033072">
    <property type="term" value="P:vancomycin biosynthetic process"/>
    <property type="evidence" value="ECO:0007669"/>
    <property type="project" value="UniProtKB-ARBA"/>
</dbReference>
<proteinExistence type="predicted"/>
<dbReference type="Pfam" id="PF06722">
    <property type="entry name" value="EryCIII-like_C"/>
    <property type="match status" value="1"/>
</dbReference>
<dbReference type="CDD" id="cd03784">
    <property type="entry name" value="GT1_Gtf-like"/>
    <property type="match status" value="1"/>
</dbReference>
<dbReference type="SUPFAM" id="SSF53756">
    <property type="entry name" value="UDP-Glycosyltransferase/glycogen phosphorylase"/>
    <property type="match status" value="1"/>
</dbReference>
<evidence type="ECO:0000259" key="2">
    <source>
        <dbReference type="Pfam" id="PF06722"/>
    </source>
</evidence>
<dbReference type="PANTHER" id="PTHR48050">
    <property type="entry name" value="STEROL 3-BETA-GLUCOSYLTRANSFERASE"/>
    <property type="match status" value="1"/>
</dbReference>
<dbReference type="InterPro" id="IPR002213">
    <property type="entry name" value="UDP_glucos_trans"/>
</dbReference>
<keyword evidence="4" id="KW-1185">Reference proteome</keyword>
<dbReference type="RefSeq" id="WP_161102776.1">
    <property type="nucleotide sequence ID" value="NZ_JBHLYI010000001.1"/>
</dbReference>
<dbReference type="InterPro" id="IPR050426">
    <property type="entry name" value="Glycosyltransferase_28"/>
</dbReference>
<evidence type="ECO:0000313" key="4">
    <source>
        <dbReference type="Proteomes" id="UP000431901"/>
    </source>
</evidence>
<organism evidence="3 4">
    <name type="scientific">Actinomadura rayongensis</name>
    <dbReference type="NCBI Taxonomy" id="1429076"/>
    <lineage>
        <taxon>Bacteria</taxon>
        <taxon>Bacillati</taxon>
        <taxon>Actinomycetota</taxon>
        <taxon>Actinomycetes</taxon>
        <taxon>Streptosporangiales</taxon>
        <taxon>Thermomonosporaceae</taxon>
        <taxon>Actinomadura</taxon>
    </lineage>
</organism>
<dbReference type="InterPro" id="IPR010610">
    <property type="entry name" value="EryCIII-like_C"/>
</dbReference>
<dbReference type="GO" id="GO:0008194">
    <property type="term" value="F:UDP-glycosyltransferase activity"/>
    <property type="evidence" value="ECO:0007669"/>
    <property type="project" value="InterPro"/>
</dbReference>
<protein>
    <submittedName>
        <fullName evidence="3">Glycosyltransferase</fullName>
    </submittedName>
</protein>
<dbReference type="FunFam" id="3.40.50.2000:FF:000009">
    <property type="entry name" value="Sterol 3-beta-glucosyltransferase UGT80A2"/>
    <property type="match status" value="1"/>
</dbReference>
<dbReference type="Gene3D" id="3.40.50.2000">
    <property type="entry name" value="Glycogen Phosphorylase B"/>
    <property type="match status" value="2"/>
</dbReference>